<proteinExistence type="predicted"/>
<protein>
    <submittedName>
        <fullName evidence="2">Uncharacterized protein</fullName>
    </submittedName>
</protein>
<comment type="caution">
    <text evidence="2">The sequence shown here is derived from an EMBL/GenBank/DDBJ whole genome shotgun (WGS) entry which is preliminary data.</text>
</comment>
<name>A0AA88M059_TACVA</name>
<feature type="region of interest" description="Disordered" evidence="1">
    <location>
        <begin position="1"/>
        <end position="32"/>
    </location>
</feature>
<keyword evidence="3" id="KW-1185">Reference proteome</keyword>
<evidence type="ECO:0000256" key="1">
    <source>
        <dbReference type="SAM" id="MobiDB-lite"/>
    </source>
</evidence>
<accession>A0AA88M059</accession>
<evidence type="ECO:0000313" key="3">
    <source>
        <dbReference type="Proteomes" id="UP001187315"/>
    </source>
</evidence>
<dbReference type="AlphaFoldDB" id="A0AA88M059"/>
<evidence type="ECO:0000313" key="2">
    <source>
        <dbReference type="EMBL" id="KAK2827072.1"/>
    </source>
</evidence>
<gene>
    <name evidence="2" type="ORF">Q7C36_017998</name>
</gene>
<sequence>METSSKRTGERIHQQKNPWQAMLMGGPPGSRLTPDMPLGGLQMQEMTYSVSQGATPASRREKEPEGWRIGVVGEGLPGKCVYHGKPQTLGCQRRRT</sequence>
<reference evidence="2" key="1">
    <citation type="submission" date="2023-08" db="EMBL/GenBank/DDBJ databases">
        <title>Pelteobagrus vachellii genome.</title>
        <authorList>
            <person name="Liu H."/>
        </authorList>
    </citation>
    <scope>NUCLEOTIDE SEQUENCE</scope>
    <source>
        <strain evidence="2">PRFRI_2022a</strain>
        <tissue evidence="2">Muscle</tissue>
    </source>
</reference>
<dbReference type="EMBL" id="JAVHJS010000019">
    <property type="protein sequence ID" value="KAK2827072.1"/>
    <property type="molecule type" value="Genomic_DNA"/>
</dbReference>
<dbReference type="Proteomes" id="UP001187315">
    <property type="component" value="Unassembled WGS sequence"/>
</dbReference>
<feature type="compositionally biased region" description="Basic and acidic residues" evidence="1">
    <location>
        <begin position="1"/>
        <end position="13"/>
    </location>
</feature>
<organism evidence="2 3">
    <name type="scientific">Tachysurus vachellii</name>
    <name type="common">Darkbarbel catfish</name>
    <name type="synonym">Pelteobagrus vachellii</name>
    <dbReference type="NCBI Taxonomy" id="175792"/>
    <lineage>
        <taxon>Eukaryota</taxon>
        <taxon>Metazoa</taxon>
        <taxon>Chordata</taxon>
        <taxon>Craniata</taxon>
        <taxon>Vertebrata</taxon>
        <taxon>Euteleostomi</taxon>
        <taxon>Actinopterygii</taxon>
        <taxon>Neopterygii</taxon>
        <taxon>Teleostei</taxon>
        <taxon>Ostariophysi</taxon>
        <taxon>Siluriformes</taxon>
        <taxon>Bagridae</taxon>
        <taxon>Tachysurus</taxon>
    </lineage>
</organism>